<proteinExistence type="predicted"/>
<dbReference type="AlphaFoldDB" id="A0A0F5QFR1"/>
<name>A0A0F5QFR1_9HYPH</name>
<dbReference type="Proteomes" id="UP000033411">
    <property type="component" value="Unassembled WGS sequence"/>
</dbReference>
<dbReference type="SUPFAM" id="SSF52266">
    <property type="entry name" value="SGNH hydrolase"/>
    <property type="match status" value="1"/>
</dbReference>
<reference evidence="1 2" key="1">
    <citation type="submission" date="2015-03" db="EMBL/GenBank/DDBJ databases">
        <authorList>
            <person name="Lepp D."/>
            <person name="Hassan Y.I."/>
            <person name="Li X.-Z."/>
            <person name="Zhou T."/>
        </authorList>
    </citation>
    <scope>NUCLEOTIDE SEQUENCE [LARGE SCALE GENOMIC DNA]</scope>
    <source>
        <strain evidence="1 2">E84</strain>
    </source>
</reference>
<evidence type="ECO:0000313" key="2">
    <source>
        <dbReference type="Proteomes" id="UP000033411"/>
    </source>
</evidence>
<evidence type="ECO:0000313" key="1">
    <source>
        <dbReference type="EMBL" id="KKC38864.1"/>
    </source>
</evidence>
<comment type="caution">
    <text evidence="1">The sequence shown here is derived from an EMBL/GenBank/DDBJ whole genome shotgun (WGS) entry which is preliminary data.</text>
</comment>
<dbReference type="PATRIC" id="fig|1293439.3.peg.1225"/>
<dbReference type="EMBL" id="LANJ01000012">
    <property type="protein sequence ID" value="KKC38864.1"/>
    <property type="molecule type" value="Genomic_DNA"/>
</dbReference>
<gene>
    <name evidence="1" type="ORF">WH87_08275</name>
</gene>
<sequence length="582" mass="58571">MGGAQVGQSVVLGPYVAPGAPELVVNGGFDAGTTGWTAYTNGGAAASLMVTAGELVVDGQNGPSNGFSQAVTLGLGKAYRISGTMRRGTTSTYGVELRIGAANSALNSAVAATSAHSSTVPATRSATGGAEAVTSYIGGRLNGSGNVGTSIFDNISLKEVSPLPGWSSDGFSAQLTGRTPATVGAGDKVLLQADHEDGATAGSARNRVRIYWDKDRHLQVLVNQAGAVVAQLDLGVVALDTAFDLRFSVSTNAFRAVLIGRGAVQTDLSGIMPGVAVLRIGRSIAGEVWDGTIDRIALNPALSEAEFYAALPNSQLIALWGDSLAGGINASSEAFRTGPAAGALFSPARAVVSQGIGGQTSTQIAARMNALPIAVSVSANQIPASGSVAVTAKSINILVNSGVFSGSQTGRLAGVPGTVSTDSSGNWTFTRLRAGAPVACPPGTAFVCDLGLALRPYPAWLWLGRNGAQAGNSVEGDIAAAVVSLGHDRYLVGAILTSASDTSGVISAIVARNGALAAAYGTRFVDLMGALQAASDGSAGDIADIAAGYVPRSKRSDVLHLNDAGYAIVAAAFKARHVAMGW</sequence>
<dbReference type="Gene3D" id="2.60.120.260">
    <property type="entry name" value="Galactose-binding domain-like"/>
    <property type="match status" value="1"/>
</dbReference>
<dbReference type="InterPro" id="IPR008979">
    <property type="entry name" value="Galactose-bd-like_sf"/>
</dbReference>
<organism evidence="1 2">
    <name type="scientific">Devosia epidermidihirudinis</name>
    <dbReference type="NCBI Taxonomy" id="1293439"/>
    <lineage>
        <taxon>Bacteria</taxon>
        <taxon>Pseudomonadati</taxon>
        <taxon>Pseudomonadota</taxon>
        <taxon>Alphaproteobacteria</taxon>
        <taxon>Hyphomicrobiales</taxon>
        <taxon>Devosiaceae</taxon>
        <taxon>Devosia</taxon>
    </lineage>
</organism>
<keyword evidence="2" id="KW-1185">Reference proteome</keyword>
<accession>A0A0F5QFR1</accession>
<dbReference type="SUPFAM" id="SSF49785">
    <property type="entry name" value="Galactose-binding domain-like"/>
    <property type="match status" value="1"/>
</dbReference>
<dbReference type="STRING" id="1293439.WH87_08275"/>
<protein>
    <submittedName>
        <fullName evidence="1">Uncharacterized protein</fullName>
    </submittedName>
</protein>